<dbReference type="Proteomes" id="UP001595075">
    <property type="component" value="Unassembled WGS sequence"/>
</dbReference>
<name>A0ABR4CQC2_9HELO</name>
<sequence>MKESDTVMLVNSLRKFKLEPLTIISSCVAPAPAPSAANPYPDSRAANHNLRTRRGVGKGRGGEGCVSGGSPRLNANGGGWDRIDEAADSQIHARLSLFFCHISRLTSYWLENELPQESIRSDLTYVHVHPHPGWPNKPNTPGRAVYPHEYSFRSAPIFA</sequence>
<organism evidence="2 3">
    <name type="scientific">Oculimacula yallundae</name>
    <dbReference type="NCBI Taxonomy" id="86028"/>
    <lineage>
        <taxon>Eukaryota</taxon>
        <taxon>Fungi</taxon>
        <taxon>Dikarya</taxon>
        <taxon>Ascomycota</taxon>
        <taxon>Pezizomycotina</taxon>
        <taxon>Leotiomycetes</taxon>
        <taxon>Helotiales</taxon>
        <taxon>Ploettnerulaceae</taxon>
        <taxon>Oculimacula</taxon>
    </lineage>
</organism>
<evidence type="ECO:0000313" key="3">
    <source>
        <dbReference type="Proteomes" id="UP001595075"/>
    </source>
</evidence>
<comment type="caution">
    <text evidence="2">The sequence shown here is derived from an EMBL/GenBank/DDBJ whole genome shotgun (WGS) entry which is preliminary data.</text>
</comment>
<dbReference type="EMBL" id="JAZHXI010000005">
    <property type="protein sequence ID" value="KAL2071401.1"/>
    <property type="molecule type" value="Genomic_DNA"/>
</dbReference>
<feature type="region of interest" description="Disordered" evidence="1">
    <location>
        <begin position="35"/>
        <end position="70"/>
    </location>
</feature>
<evidence type="ECO:0000313" key="2">
    <source>
        <dbReference type="EMBL" id="KAL2071401.1"/>
    </source>
</evidence>
<proteinExistence type="predicted"/>
<keyword evidence="3" id="KW-1185">Reference proteome</keyword>
<feature type="compositionally biased region" description="Gly residues" evidence="1">
    <location>
        <begin position="58"/>
        <end position="67"/>
    </location>
</feature>
<reference evidence="2 3" key="1">
    <citation type="journal article" date="2024" name="Commun. Biol.">
        <title>Comparative genomic analysis of thermophilic fungi reveals convergent evolutionary adaptations and gene losses.</title>
        <authorList>
            <person name="Steindorff A.S."/>
            <person name="Aguilar-Pontes M.V."/>
            <person name="Robinson A.J."/>
            <person name="Andreopoulos B."/>
            <person name="LaButti K."/>
            <person name="Kuo A."/>
            <person name="Mondo S."/>
            <person name="Riley R."/>
            <person name="Otillar R."/>
            <person name="Haridas S."/>
            <person name="Lipzen A."/>
            <person name="Grimwood J."/>
            <person name="Schmutz J."/>
            <person name="Clum A."/>
            <person name="Reid I.D."/>
            <person name="Moisan M.C."/>
            <person name="Butler G."/>
            <person name="Nguyen T.T.M."/>
            <person name="Dewar K."/>
            <person name="Conant G."/>
            <person name="Drula E."/>
            <person name="Henrissat B."/>
            <person name="Hansel C."/>
            <person name="Singer S."/>
            <person name="Hutchinson M.I."/>
            <person name="de Vries R.P."/>
            <person name="Natvig D.O."/>
            <person name="Powell A.J."/>
            <person name="Tsang A."/>
            <person name="Grigoriev I.V."/>
        </authorList>
    </citation>
    <scope>NUCLEOTIDE SEQUENCE [LARGE SCALE GENOMIC DNA]</scope>
    <source>
        <strain evidence="2 3">CBS 494.80</strain>
    </source>
</reference>
<evidence type="ECO:0000256" key="1">
    <source>
        <dbReference type="SAM" id="MobiDB-lite"/>
    </source>
</evidence>
<accession>A0ABR4CQC2</accession>
<gene>
    <name evidence="2" type="ORF">VTL71DRAFT_12636</name>
</gene>
<protein>
    <submittedName>
        <fullName evidence="2">Uncharacterized protein</fullName>
    </submittedName>
</protein>